<dbReference type="GO" id="GO:0004827">
    <property type="term" value="F:proline-tRNA ligase activity"/>
    <property type="evidence" value="ECO:0007669"/>
    <property type="project" value="UniProtKB-EC"/>
</dbReference>
<dbReference type="NCBIfam" id="NF008979">
    <property type="entry name" value="PRK12325.1"/>
    <property type="match status" value="1"/>
</dbReference>
<dbReference type="PROSITE" id="PS50862">
    <property type="entry name" value="AA_TRNA_LIGASE_II"/>
    <property type="match status" value="1"/>
</dbReference>
<evidence type="ECO:0000256" key="2">
    <source>
        <dbReference type="ARBA" id="ARBA00011738"/>
    </source>
</evidence>
<dbReference type="Pfam" id="PF00587">
    <property type="entry name" value="tRNA-synt_2b"/>
    <property type="match status" value="1"/>
</dbReference>
<comment type="function">
    <text evidence="10">Catalyzes the attachment of proline to tRNA(Pro) in a two-step reaction: proline is first activated by ATP to form Pro-AMP and then transferred to the acceptor end of tRNA(Pro).</text>
</comment>
<keyword evidence="13" id="KW-1185">Reference proteome</keyword>
<evidence type="ECO:0000256" key="8">
    <source>
        <dbReference type="ARBA" id="ARBA00023146"/>
    </source>
</evidence>
<evidence type="ECO:0000256" key="1">
    <source>
        <dbReference type="ARBA" id="ARBA00004496"/>
    </source>
</evidence>
<accession>A0ABS4DY38</accession>
<proteinExistence type="inferred from homology"/>
<dbReference type="InterPro" id="IPR033730">
    <property type="entry name" value="ProRS_core_prok"/>
</dbReference>
<evidence type="ECO:0000256" key="5">
    <source>
        <dbReference type="ARBA" id="ARBA00022741"/>
    </source>
</evidence>
<dbReference type="PANTHER" id="PTHR42753">
    <property type="entry name" value="MITOCHONDRIAL RIBOSOME PROTEIN L39/PROLYL-TRNA LIGASE FAMILY MEMBER"/>
    <property type="match status" value="1"/>
</dbReference>
<dbReference type="InterPro" id="IPR045864">
    <property type="entry name" value="aa-tRNA-synth_II/BPL/LPL"/>
</dbReference>
<keyword evidence="6 10" id="KW-0067">ATP-binding</keyword>
<dbReference type="InterPro" id="IPR002314">
    <property type="entry name" value="aa-tRNA-synt_IIb"/>
</dbReference>
<comment type="similarity">
    <text evidence="10">Belongs to the class-II aminoacyl-tRNA synthetase family. ProS type 2 subfamily.</text>
</comment>
<dbReference type="InterPro" id="IPR023716">
    <property type="entry name" value="Prolyl-tRNA_ligase_IIa_type2"/>
</dbReference>
<gene>
    <name evidence="10" type="primary">proS</name>
    <name evidence="12" type="ORF">J2Z17_002040</name>
</gene>
<dbReference type="PRINTS" id="PR01046">
    <property type="entry name" value="TRNASYNTHPRO"/>
</dbReference>
<evidence type="ECO:0000256" key="6">
    <source>
        <dbReference type="ARBA" id="ARBA00022840"/>
    </source>
</evidence>
<keyword evidence="3 10" id="KW-0963">Cytoplasm</keyword>
<dbReference type="Proteomes" id="UP000759443">
    <property type="component" value="Unassembled WGS sequence"/>
</dbReference>
<dbReference type="InterPro" id="IPR006195">
    <property type="entry name" value="aa-tRNA-synth_II"/>
</dbReference>
<keyword evidence="8 10" id="KW-0030">Aminoacyl-tRNA synthetase</keyword>
<dbReference type="NCBIfam" id="TIGR00409">
    <property type="entry name" value="proS_fam_II"/>
    <property type="match status" value="1"/>
</dbReference>
<dbReference type="Pfam" id="PF03129">
    <property type="entry name" value="HGTP_anticodon"/>
    <property type="match status" value="1"/>
</dbReference>
<evidence type="ECO:0000256" key="9">
    <source>
        <dbReference type="ARBA" id="ARBA00047671"/>
    </source>
</evidence>
<dbReference type="Gene3D" id="3.40.50.800">
    <property type="entry name" value="Anticodon-binding domain"/>
    <property type="match status" value="1"/>
</dbReference>
<comment type="subunit">
    <text evidence="2 10">Homodimer.</text>
</comment>
<dbReference type="CDD" id="cd00779">
    <property type="entry name" value="ProRS_core_prok"/>
    <property type="match status" value="1"/>
</dbReference>
<evidence type="ECO:0000256" key="10">
    <source>
        <dbReference type="HAMAP-Rule" id="MF_01570"/>
    </source>
</evidence>
<protein>
    <recommendedName>
        <fullName evidence="10">Proline--tRNA ligase</fullName>
        <ecNumber evidence="10">6.1.1.15</ecNumber>
    </recommendedName>
    <alternativeName>
        <fullName evidence="10">Prolyl-tRNA synthetase</fullName>
        <shortName evidence="10">ProRS</shortName>
    </alternativeName>
</protein>
<comment type="caution">
    <text evidence="12">The sequence shown here is derived from an EMBL/GenBank/DDBJ whole genome shotgun (WGS) entry which is preliminary data.</text>
</comment>
<dbReference type="InterPro" id="IPR004154">
    <property type="entry name" value="Anticodon-bd"/>
</dbReference>
<dbReference type="InterPro" id="IPR050062">
    <property type="entry name" value="Pro-tRNA_synthetase"/>
</dbReference>
<keyword evidence="4 10" id="KW-0436">Ligase</keyword>
<dbReference type="CDD" id="cd00861">
    <property type="entry name" value="ProRS_anticodon_short"/>
    <property type="match status" value="1"/>
</dbReference>
<evidence type="ECO:0000259" key="11">
    <source>
        <dbReference type="PROSITE" id="PS50862"/>
    </source>
</evidence>
<dbReference type="SUPFAM" id="SSF52954">
    <property type="entry name" value="Class II aaRS ABD-related"/>
    <property type="match status" value="1"/>
</dbReference>
<evidence type="ECO:0000256" key="7">
    <source>
        <dbReference type="ARBA" id="ARBA00022917"/>
    </source>
</evidence>
<dbReference type="SUPFAM" id="SSF55681">
    <property type="entry name" value="Class II aaRS and biotin synthetases"/>
    <property type="match status" value="1"/>
</dbReference>
<dbReference type="Gene3D" id="3.30.930.10">
    <property type="entry name" value="Bira Bifunctional Protein, Domain 2"/>
    <property type="match status" value="1"/>
</dbReference>
<evidence type="ECO:0000313" key="13">
    <source>
        <dbReference type="Proteomes" id="UP000759443"/>
    </source>
</evidence>
<evidence type="ECO:0000256" key="4">
    <source>
        <dbReference type="ARBA" id="ARBA00022598"/>
    </source>
</evidence>
<reference evidence="12 13" key="1">
    <citation type="submission" date="2021-03" db="EMBL/GenBank/DDBJ databases">
        <title>Genomic Encyclopedia of Type Strains, Phase IV (KMG-IV): sequencing the most valuable type-strain genomes for metagenomic binning, comparative biology and taxonomic classification.</title>
        <authorList>
            <person name="Goeker M."/>
        </authorList>
    </citation>
    <scope>NUCLEOTIDE SEQUENCE [LARGE SCALE GENOMIC DNA]</scope>
    <source>
        <strain evidence="12 13">DSM 21600</strain>
    </source>
</reference>
<keyword evidence="7 10" id="KW-0648">Protein biosynthesis</keyword>
<dbReference type="InterPro" id="IPR004500">
    <property type="entry name" value="Pro-tRNA-synth_IIa_bac-type"/>
</dbReference>
<evidence type="ECO:0000313" key="12">
    <source>
        <dbReference type="EMBL" id="MBP1850603.1"/>
    </source>
</evidence>
<evidence type="ECO:0000256" key="3">
    <source>
        <dbReference type="ARBA" id="ARBA00022490"/>
    </source>
</evidence>
<dbReference type="EC" id="6.1.1.15" evidence="10"/>
<comment type="subcellular location">
    <subcellularLocation>
        <location evidence="1 10">Cytoplasm</location>
    </subcellularLocation>
</comment>
<sequence length="444" mass="50024">METAMRLSRFFMPILKENPKEAEIVSHRLMLRAGMIRQQSQGIYSWLPLGKRVLDKVCAIVREEQDRAGANEILMPTLQSAELWQESGRYEAYGKEMLRIADRQDRPMLYGPTNEEMVTDIFRSSVKSYKDLPLNLYHIQWKFRDEIRPRFGTMRSREFLMKDAYSFDLTKEDAIHAYNRMFTAYLRTFDRLGLRAIPMRADTGPIGGNHSHEFIILADTGESEVFCHKDFTEFDIPAEDTDFDDVKGLEAIFDKWTSLYAATSEMHDEAAFDAIPEGDRLSARGIEVGHIFYFGTKYSEPMGAKVQGPDGKEHFVHSGSYGIGPSRLVPAIIEASHDDNGIIWPDSIAPFNVVVINMKSGDASCDGACEKLYGDLQKAGVDVLYDDTDDRAGTKFATADLIGVPTQVVVGPRSIANGEVEVKNRRTGERETMTVEAALNRLTA</sequence>
<name>A0ABS4DY38_9HYPH</name>
<dbReference type="InterPro" id="IPR002316">
    <property type="entry name" value="Pro-tRNA-ligase_IIa"/>
</dbReference>
<dbReference type="PANTHER" id="PTHR42753:SF2">
    <property type="entry name" value="PROLINE--TRNA LIGASE"/>
    <property type="match status" value="1"/>
</dbReference>
<organism evidence="12 13">
    <name type="scientific">Rhizobium halophytocola</name>
    <dbReference type="NCBI Taxonomy" id="735519"/>
    <lineage>
        <taxon>Bacteria</taxon>
        <taxon>Pseudomonadati</taxon>
        <taxon>Pseudomonadota</taxon>
        <taxon>Alphaproteobacteria</taxon>
        <taxon>Hyphomicrobiales</taxon>
        <taxon>Rhizobiaceae</taxon>
        <taxon>Rhizobium/Agrobacterium group</taxon>
        <taxon>Rhizobium</taxon>
    </lineage>
</organism>
<dbReference type="InterPro" id="IPR036621">
    <property type="entry name" value="Anticodon-bd_dom_sf"/>
</dbReference>
<dbReference type="InterPro" id="IPR044140">
    <property type="entry name" value="ProRS_anticodon_short"/>
</dbReference>
<dbReference type="HAMAP" id="MF_01570">
    <property type="entry name" value="Pro_tRNA_synth_type2"/>
    <property type="match status" value="1"/>
</dbReference>
<comment type="catalytic activity">
    <reaction evidence="9 10">
        <text>tRNA(Pro) + L-proline + ATP = L-prolyl-tRNA(Pro) + AMP + diphosphate</text>
        <dbReference type="Rhea" id="RHEA:14305"/>
        <dbReference type="Rhea" id="RHEA-COMP:9700"/>
        <dbReference type="Rhea" id="RHEA-COMP:9702"/>
        <dbReference type="ChEBI" id="CHEBI:30616"/>
        <dbReference type="ChEBI" id="CHEBI:33019"/>
        <dbReference type="ChEBI" id="CHEBI:60039"/>
        <dbReference type="ChEBI" id="CHEBI:78442"/>
        <dbReference type="ChEBI" id="CHEBI:78532"/>
        <dbReference type="ChEBI" id="CHEBI:456215"/>
        <dbReference type="EC" id="6.1.1.15"/>
    </reaction>
</comment>
<keyword evidence="5 10" id="KW-0547">Nucleotide-binding</keyword>
<feature type="domain" description="Aminoacyl-transfer RNA synthetases class-II family profile" evidence="11">
    <location>
        <begin position="41"/>
        <end position="345"/>
    </location>
</feature>
<dbReference type="EMBL" id="JAGGJU010000005">
    <property type="protein sequence ID" value="MBP1850603.1"/>
    <property type="molecule type" value="Genomic_DNA"/>
</dbReference>